<keyword evidence="6" id="KW-1185">Reference proteome</keyword>
<evidence type="ECO:0000313" key="6">
    <source>
        <dbReference type="Proteomes" id="UP000179441"/>
    </source>
</evidence>
<organism evidence="5 6">
    <name type="scientific">Mycobacteroides chelonae</name>
    <name type="common">Mycobacterium chelonae</name>
    <dbReference type="NCBI Taxonomy" id="1774"/>
    <lineage>
        <taxon>Bacteria</taxon>
        <taxon>Bacillati</taxon>
        <taxon>Actinomycetota</taxon>
        <taxon>Actinomycetes</taxon>
        <taxon>Mycobacteriales</taxon>
        <taxon>Mycobacteriaceae</taxon>
        <taxon>Mycobacteroides</taxon>
    </lineage>
</organism>
<keyword evidence="3" id="KW-0804">Transcription</keyword>
<dbReference type="InterPro" id="IPR018334">
    <property type="entry name" value="ArsR_HTH"/>
</dbReference>
<evidence type="ECO:0000256" key="2">
    <source>
        <dbReference type="ARBA" id="ARBA00023125"/>
    </source>
</evidence>
<dbReference type="CDD" id="cd00090">
    <property type="entry name" value="HTH_ARSR"/>
    <property type="match status" value="1"/>
</dbReference>
<dbReference type="PROSITE" id="PS00846">
    <property type="entry name" value="HTH_ARSR_1"/>
    <property type="match status" value="1"/>
</dbReference>
<dbReference type="InterPro" id="IPR036388">
    <property type="entry name" value="WH-like_DNA-bd_sf"/>
</dbReference>
<dbReference type="GO" id="GO:0003677">
    <property type="term" value="F:DNA binding"/>
    <property type="evidence" value="ECO:0007669"/>
    <property type="project" value="UniProtKB-KW"/>
</dbReference>
<protein>
    <submittedName>
        <fullName evidence="5">Transcriptional regulator</fullName>
    </submittedName>
</protein>
<dbReference type="GO" id="GO:0003700">
    <property type="term" value="F:DNA-binding transcription factor activity"/>
    <property type="evidence" value="ECO:0007669"/>
    <property type="project" value="InterPro"/>
</dbReference>
<dbReference type="InterPro" id="IPR036390">
    <property type="entry name" value="WH_DNA-bd_sf"/>
</dbReference>
<dbReference type="EMBL" id="MLIS01000063">
    <property type="protein sequence ID" value="OHU75867.1"/>
    <property type="molecule type" value="Genomic_DNA"/>
</dbReference>
<reference evidence="5 6" key="1">
    <citation type="submission" date="2016-10" db="EMBL/GenBank/DDBJ databases">
        <title>Evaluation of Human, Veterinary and Environmental Mycobacterium chelonae Isolates by Core Genome Phylogenomic Analysis, Targeted Gene Comparison, and Anti-microbial Susceptibility Patterns: A Tale of Mistaken Identities.</title>
        <authorList>
            <person name="Fogelson S.B."/>
            <person name="Camus A.C."/>
            <person name="Lorenz W."/>
            <person name="Vasireddy R."/>
            <person name="Vasireddy S."/>
            <person name="Smith T."/>
            <person name="Brown-Elliott B.A."/>
            <person name="Wallace R.J.Jr."/>
            <person name="Hasan N.A."/>
            <person name="Reischl U."/>
            <person name="Sanchez S."/>
        </authorList>
    </citation>
    <scope>NUCLEOTIDE SEQUENCE [LARGE SCALE GENOMIC DNA]</scope>
    <source>
        <strain evidence="5 6">15518</strain>
    </source>
</reference>
<feature type="non-terminal residue" evidence="5">
    <location>
        <position position="123"/>
    </location>
</feature>
<dbReference type="InterPro" id="IPR011991">
    <property type="entry name" value="ArsR-like_HTH"/>
</dbReference>
<evidence type="ECO:0000259" key="4">
    <source>
        <dbReference type="PROSITE" id="PS50987"/>
    </source>
</evidence>
<evidence type="ECO:0000313" key="5">
    <source>
        <dbReference type="EMBL" id="OHU75867.1"/>
    </source>
</evidence>
<keyword evidence="1" id="KW-0805">Transcription regulation</keyword>
<dbReference type="InterPro" id="IPR051081">
    <property type="entry name" value="HTH_MetalResp_TranReg"/>
</dbReference>
<name>A0A1S1LZM5_MYCCH</name>
<dbReference type="AlphaFoldDB" id="A0A1S1LZM5"/>
<sequence length="123" mass="13028">MCHDGWVSSPAVPLISIGMQACCSPLSGGILDGPSAERIAQIFKALSDPARVKLISLISAAEDGQACLCDLTAPVGLSQPTVSHHMKMLVDVGLVHREQRGKWAYYRLDAAAFGQLAQLITPS</sequence>
<dbReference type="Gene3D" id="1.10.10.10">
    <property type="entry name" value="Winged helix-like DNA-binding domain superfamily/Winged helix DNA-binding domain"/>
    <property type="match status" value="1"/>
</dbReference>
<dbReference type="PANTHER" id="PTHR33154">
    <property type="entry name" value="TRANSCRIPTIONAL REGULATOR, ARSR FAMILY"/>
    <property type="match status" value="1"/>
</dbReference>
<keyword evidence="2" id="KW-0238">DNA-binding</keyword>
<dbReference type="PROSITE" id="PS50987">
    <property type="entry name" value="HTH_ARSR_2"/>
    <property type="match status" value="1"/>
</dbReference>
<feature type="domain" description="HTH arsR-type" evidence="4">
    <location>
        <begin position="31"/>
        <end position="123"/>
    </location>
</feature>
<dbReference type="Proteomes" id="UP000179441">
    <property type="component" value="Unassembled WGS sequence"/>
</dbReference>
<evidence type="ECO:0000256" key="3">
    <source>
        <dbReference type="ARBA" id="ARBA00023163"/>
    </source>
</evidence>
<gene>
    <name evidence="5" type="ORF">BKG84_26090</name>
</gene>
<evidence type="ECO:0000256" key="1">
    <source>
        <dbReference type="ARBA" id="ARBA00023015"/>
    </source>
</evidence>
<dbReference type="InterPro" id="IPR001845">
    <property type="entry name" value="HTH_ArsR_DNA-bd_dom"/>
</dbReference>
<dbReference type="SMART" id="SM00418">
    <property type="entry name" value="HTH_ARSR"/>
    <property type="match status" value="1"/>
</dbReference>
<proteinExistence type="predicted"/>
<dbReference type="PRINTS" id="PR00778">
    <property type="entry name" value="HTHARSR"/>
</dbReference>
<dbReference type="PANTHER" id="PTHR33154:SF18">
    <property type="entry name" value="ARSENICAL RESISTANCE OPERON REPRESSOR"/>
    <property type="match status" value="1"/>
</dbReference>
<comment type="caution">
    <text evidence="5">The sequence shown here is derived from an EMBL/GenBank/DDBJ whole genome shotgun (WGS) entry which is preliminary data.</text>
</comment>
<dbReference type="NCBIfam" id="NF033788">
    <property type="entry name" value="HTH_metalloreg"/>
    <property type="match status" value="1"/>
</dbReference>
<dbReference type="RefSeq" id="WP_070952905.1">
    <property type="nucleotide sequence ID" value="NZ_MLIS01000063.1"/>
</dbReference>
<dbReference type="SUPFAM" id="SSF46785">
    <property type="entry name" value="Winged helix' DNA-binding domain"/>
    <property type="match status" value="1"/>
</dbReference>
<accession>A0A1S1LZM5</accession>
<dbReference type="Pfam" id="PF01022">
    <property type="entry name" value="HTH_5"/>
    <property type="match status" value="1"/>
</dbReference>